<accession>A0AAV7P9J6</accession>
<evidence type="ECO:0000313" key="3">
    <source>
        <dbReference type="Proteomes" id="UP001066276"/>
    </source>
</evidence>
<keyword evidence="3" id="KW-1185">Reference proteome</keyword>
<feature type="region of interest" description="Disordered" evidence="1">
    <location>
        <begin position="1"/>
        <end position="178"/>
    </location>
</feature>
<reference evidence="2" key="1">
    <citation type="journal article" date="2022" name="bioRxiv">
        <title>Sequencing and chromosome-scale assembly of the giantPleurodeles waltlgenome.</title>
        <authorList>
            <person name="Brown T."/>
            <person name="Elewa A."/>
            <person name="Iarovenko S."/>
            <person name="Subramanian E."/>
            <person name="Araus A.J."/>
            <person name="Petzold A."/>
            <person name="Susuki M."/>
            <person name="Suzuki K.-i.T."/>
            <person name="Hayashi T."/>
            <person name="Toyoda A."/>
            <person name="Oliveira C."/>
            <person name="Osipova E."/>
            <person name="Leigh N.D."/>
            <person name="Simon A."/>
            <person name="Yun M.H."/>
        </authorList>
    </citation>
    <scope>NUCLEOTIDE SEQUENCE</scope>
    <source>
        <strain evidence="2">20211129_DDA</strain>
        <tissue evidence="2">Liver</tissue>
    </source>
</reference>
<gene>
    <name evidence="2" type="ORF">NDU88_003308</name>
</gene>
<proteinExistence type="predicted"/>
<dbReference type="Proteomes" id="UP001066276">
    <property type="component" value="Chromosome 7"/>
</dbReference>
<feature type="compositionally biased region" description="Basic and acidic residues" evidence="1">
    <location>
        <begin position="40"/>
        <end position="59"/>
    </location>
</feature>
<organism evidence="2 3">
    <name type="scientific">Pleurodeles waltl</name>
    <name type="common">Iberian ribbed newt</name>
    <dbReference type="NCBI Taxonomy" id="8319"/>
    <lineage>
        <taxon>Eukaryota</taxon>
        <taxon>Metazoa</taxon>
        <taxon>Chordata</taxon>
        <taxon>Craniata</taxon>
        <taxon>Vertebrata</taxon>
        <taxon>Euteleostomi</taxon>
        <taxon>Amphibia</taxon>
        <taxon>Batrachia</taxon>
        <taxon>Caudata</taxon>
        <taxon>Salamandroidea</taxon>
        <taxon>Salamandridae</taxon>
        <taxon>Pleurodelinae</taxon>
        <taxon>Pleurodeles</taxon>
    </lineage>
</organism>
<comment type="caution">
    <text evidence="2">The sequence shown here is derived from an EMBL/GenBank/DDBJ whole genome shotgun (WGS) entry which is preliminary data.</text>
</comment>
<evidence type="ECO:0000256" key="1">
    <source>
        <dbReference type="SAM" id="MobiDB-lite"/>
    </source>
</evidence>
<feature type="compositionally biased region" description="Basic and acidic residues" evidence="1">
    <location>
        <begin position="163"/>
        <end position="178"/>
    </location>
</feature>
<dbReference type="EMBL" id="JANPWB010000011">
    <property type="protein sequence ID" value="KAJ1124861.1"/>
    <property type="molecule type" value="Genomic_DNA"/>
</dbReference>
<feature type="compositionally biased region" description="Basic and acidic residues" evidence="1">
    <location>
        <begin position="100"/>
        <end position="117"/>
    </location>
</feature>
<name>A0AAV7P9J6_PLEWA</name>
<evidence type="ECO:0000313" key="2">
    <source>
        <dbReference type="EMBL" id="KAJ1124861.1"/>
    </source>
</evidence>
<dbReference type="AlphaFoldDB" id="A0AAV7P9J6"/>
<sequence length="178" mass="19738">MGDKRLPGSKHPQTFAGDQAAGEKTGRRNDPPHPSGASSPERDHVCSDHSSARRNDLEPRFCSLRPPRQISTLTASAAWKKERSGAPHWQPSPAASDTSTPRREKREKEALTCHATEHGPSSQTRYPASDTRRGRSLRRRGPSQENPRQWGPLAGKSRTAALRKGELPHRSRGESFLR</sequence>
<protein>
    <submittedName>
        <fullName evidence="2">Uncharacterized protein</fullName>
    </submittedName>
</protein>